<feature type="compositionally biased region" description="Polar residues" evidence="1">
    <location>
        <begin position="1"/>
        <end position="17"/>
    </location>
</feature>
<evidence type="ECO:0000313" key="2">
    <source>
        <dbReference type="EMBL" id="WWC92219.1"/>
    </source>
</evidence>
<feature type="region of interest" description="Disordered" evidence="1">
    <location>
        <begin position="1"/>
        <end position="53"/>
    </location>
</feature>
<sequence length="368" mass="40701">MTTFGTPPSTYLLNIPSQPQPEPQNMAMKRKPSTRTAKRDKQRFCGSGSTNTNRLQIGSPVEGSFQKLEMNINHIDFMHDSRFGFGIVGNQSSTLGKPGIIIIGNSKKPVDKVIVKNPKKKAPVLSFNSSTFSKSSLDALVSDIHRKSTYTKNTSHEVIPPESVISRAERKNVDPIYRSSRRNSLTFKQEERTVQQSSVIGSATNDVHQSSRSESTYQRPTRNRSGIDKERGIWYSANTITFPPKSVASSSNNSQAYSQNSSSISRPTLPTRKSINPAEAIYPSVSEDYDTVSDPSSVTPTAQTYTFNGPKSSMKNLIIKDNRSNSISPNYSNSTYTRSIQTHSVMPSYSTTTTQSTKETTNTENLTN</sequence>
<feature type="compositionally biased region" description="Low complexity" evidence="1">
    <location>
        <begin position="246"/>
        <end position="265"/>
    </location>
</feature>
<dbReference type="RefSeq" id="XP_066078981.1">
    <property type="nucleotide sequence ID" value="XM_066222884.1"/>
</dbReference>
<keyword evidence="3" id="KW-1185">Reference proteome</keyword>
<dbReference type="AlphaFoldDB" id="A0AAX4K4A7"/>
<feature type="region of interest" description="Disordered" evidence="1">
    <location>
        <begin position="187"/>
        <end position="230"/>
    </location>
</feature>
<reference evidence="2 3" key="1">
    <citation type="submission" date="2024-01" db="EMBL/GenBank/DDBJ databases">
        <title>Comparative genomics of Cryptococcus and Kwoniella reveals pathogenesis evolution and contrasting modes of karyotype evolution via chromosome fusion or intercentromeric recombination.</title>
        <authorList>
            <person name="Coelho M.A."/>
            <person name="David-Palma M."/>
            <person name="Shea T."/>
            <person name="Bowers K."/>
            <person name="McGinley-Smith S."/>
            <person name="Mohammad A.W."/>
            <person name="Gnirke A."/>
            <person name="Yurkov A.M."/>
            <person name="Nowrousian M."/>
            <person name="Sun S."/>
            <person name="Cuomo C.A."/>
            <person name="Heitman J."/>
        </authorList>
    </citation>
    <scope>NUCLEOTIDE SEQUENCE [LARGE SCALE GENOMIC DNA]</scope>
    <source>
        <strain evidence="2 3">CBS 6074</strain>
    </source>
</reference>
<name>A0AAX4K4A7_9TREE</name>
<gene>
    <name evidence="2" type="ORF">L201_007173</name>
</gene>
<feature type="region of interest" description="Disordered" evidence="1">
    <location>
        <begin position="345"/>
        <end position="368"/>
    </location>
</feature>
<dbReference type="GeneID" id="91097842"/>
<protein>
    <submittedName>
        <fullName evidence="2">Uncharacterized protein</fullName>
    </submittedName>
</protein>
<feature type="compositionally biased region" description="Polar residues" evidence="1">
    <location>
        <begin position="194"/>
        <end position="224"/>
    </location>
</feature>
<evidence type="ECO:0000256" key="1">
    <source>
        <dbReference type="SAM" id="MobiDB-lite"/>
    </source>
</evidence>
<organism evidence="2 3">
    <name type="scientific">Kwoniella dendrophila CBS 6074</name>
    <dbReference type="NCBI Taxonomy" id="1295534"/>
    <lineage>
        <taxon>Eukaryota</taxon>
        <taxon>Fungi</taxon>
        <taxon>Dikarya</taxon>
        <taxon>Basidiomycota</taxon>
        <taxon>Agaricomycotina</taxon>
        <taxon>Tremellomycetes</taxon>
        <taxon>Tremellales</taxon>
        <taxon>Cryptococcaceae</taxon>
        <taxon>Kwoniella</taxon>
    </lineage>
</organism>
<dbReference type="EMBL" id="CP144107">
    <property type="protein sequence ID" value="WWC92219.1"/>
    <property type="molecule type" value="Genomic_DNA"/>
</dbReference>
<dbReference type="Proteomes" id="UP001355207">
    <property type="component" value="Chromosome 10"/>
</dbReference>
<feature type="region of interest" description="Disordered" evidence="1">
    <location>
        <begin position="244"/>
        <end position="275"/>
    </location>
</feature>
<feature type="compositionally biased region" description="Low complexity" evidence="1">
    <location>
        <begin position="350"/>
        <end position="368"/>
    </location>
</feature>
<accession>A0AAX4K4A7</accession>
<evidence type="ECO:0000313" key="3">
    <source>
        <dbReference type="Proteomes" id="UP001355207"/>
    </source>
</evidence>
<proteinExistence type="predicted"/>